<comment type="caution">
    <text evidence="6">The sequence shown here is derived from an EMBL/GenBank/DDBJ whole genome shotgun (WGS) entry which is preliminary data.</text>
</comment>
<dbReference type="Proteomes" id="UP000270299">
    <property type="component" value="Unassembled WGS sequence"/>
</dbReference>
<organism evidence="6 7">
    <name type="scientific">Mycetocola manganoxydans</name>
    <dbReference type="NCBI Taxonomy" id="699879"/>
    <lineage>
        <taxon>Bacteria</taxon>
        <taxon>Bacillati</taxon>
        <taxon>Actinomycetota</taxon>
        <taxon>Actinomycetes</taxon>
        <taxon>Micrococcales</taxon>
        <taxon>Microbacteriaceae</taxon>
        <taxon>Mycetocola</taxon>
    </lineage>
</organism>
<evidence type="ECO:0000256" key="3">
    <source>
        <dbReference type="ARBA" id="ARBA00023027"/>
    </source>
</evidence>
<evidence type="ECO:0000313" key="7">
    <source>
        <dbReference type="Proteomes" id="UP000270299"/>
    </source>
</evidence>
<dbReference type="InterPro" id="IPR050134">
    <property type="entry name" value="NAD-dep_sirtuin_deacylases"/>
</dbReference>
<reference evidence="6 7" key="1">
    <citation type="submission" date="2018-10" db="EMBL/GenBank/DDBJ databases">
        <authorList>
            <person name="Li J."/>
        </authorList>
    </citation>
    <scope>NUCLEOTIDE SEQUENCE [LARGE SCALE GENOMIC DNA]</scope>
    <source>
        <strain evidence="6 7">CCTCC AB209002</strain>
    </source>
</reference>
<evidence type="ECO:0000313" key="6">
    <source>
        <dbReference type="EMBL" id="RLP72615.1"/>
    </source>
</evidence>
<dbReference type="Gene3D" id="3.40.50.1220">
    <property type="entry name" value="TPP-binding domain"/>
    <property type="match status" value="1"/>
</dbReference>
<dbReference type="GO" id="GO:0070403">
    <property type="term" value="F:NAD+ binding"/>
    <property type="evidence" value="ECO:0007669"/>
    <property type="project" value="InterPro"/>
</dbReference>
<dbReference type="AlphaFoldDB" id="A0A3L6ZY33"/>
<protein>
    <recommendedName>
        <fullName evidence="1">protein acetyllysine N-acetyltransferase</fullName>
        <ecNumber evidence="1">2.3.1.286</ecNumber>
    </recommendedName>
</protein>
<dbReference type="PANTHER" id="PTHR11085">
    <property type="entry name" value="NAD-DEPENDENT PROTEIN DEACYLASE SIRTUIN-5, MITOCHONDRIAL-RELATED"/>
    <property type="match status" value="1"/>
</dbReference>
<dbReference type="Pfam" id="PF02146">
    <property type="entry name" value="SIR2"/>
    <property type="match status" value="1"/>
</dbReference>
<keyword evidence="4" id="KW-0479">Metal-binding</keyword>
<dbReference type="OrthoDB" id="9800582at2"/>
<evidence type="ECO:0000259" key="5">
    <source>
        <dbReference type="PROSITE" id="PS50305"/>
    </source>
</evidence>
<feature type="binding site" evidence="4">
    <location>
        <position position="186"/>
    </location>
    <ligand>
        <name>Zn(2+)</name>
        <dbReference type="ChEBI" id="CHEBI:29105"/>
    </ligand>
</feature>
<dbReference type="Gene3D" id="3.30.1600.10">
    <property type="entry name" value="SIR2/SIRT2 'Small Domain"/>
    <property type="match status" value="1"/>
</dbReference>
<feature type="binding site" evidence="4">
    <location>
        <position position="133"/>
    </location>
    <ligand>
        <name>Zn(2+)</name>
        <dbReference type="ChEBI" id="CHEBI:29105"/>
    </ligand>
</feature>
<gene>
    <name evidence="6" type="ORF">D9V29_04715</name>
</gene>
<keyword evidence="7" id="KW-1185">Reference proteome</keyword>
<dbReference type="InterPro" id="IPR026591">
    <property type="entry name" value="Sirtuin_cat_small_dom_sf"/>
</dbReference>
<name>A0A3L6ZY33_9MICO</name>
<keyword evidence="3" id="KW-0520">NAD</keyword>
<feature type="active site" description="Proton acceptor" evidence="4">
    <location>
        <position position="125"/>
    </location>
</feature>
<dbReference type="PROSITE" id="PS50305">
    <property type="entry name" value="SIRTUIN"/>
    <property type="match status" value="1"/>
</dbReference>
<feature type="binding site" evidence="4">
    <location>
        <position position="136"/>
    </location>
    <ligand>
        <name>Zn(2+)</name>
        <dbReference type="ChEBI" id="CHEBI:29105"/>
    </ligand>
</feature>
<dbReference type="InterPro" id="IPR003000">
    <property type="entry name" value="Sirtuin"/>
</dbReference>
<dbReference type="PANTHER" id="PTHR11085:SF10">
    <property type="entry name" value="NAD-DEPENDENT PROTEIN DEACYLASE SIRTUIN-5, MITOCHONDRIAL-RELATED"/>
    <property type="match status" value="1"/>
</dbReference>
<keyword evidence="4" id="KW-0862">Zinc</keyword>
<dbReference type="GO" id="GO:0017136">
    <property type="term" value="F:histone deacetylase activity, NAD-dependent"/>
    <property type="evidence" value="ECO:0007669"/>
    <property type="project" value="TreeGrafter"/>
</dbReference>
<dbReference type="GO" id="GO:0046872">
    <property type="term" value="F:metal ion binding"/>
    <property type="evidence" value="ECO:0007669"/>
    <property type="project" value="UniProtKB-KW"/>
</dbReference>
<keyword evidence="2" id="KW-0808">Transferase</keyword>
<sequence length="280" mass="29871">MITGPTPELDERGLDRAYAVLSGGTFAVLTGAGVSTDSGIPDYRGAGAPKRTPMTVTQFLRNDDSHKRYWAGSHLGWAHFDAAEPNAGHRMLATLEETGFVNGVVTQNVDGLHVRAGSRRVVDLHGSMDRVHCLHCGQTFARQSIAARIDSDNPWLSRPDAVTLNPDGDAEITSVERFIAPACSVCGGPLKPDVVFFGEFVPPVKFAEARDIVGQADALVIAGSSLVVNSGIRLLEHARRNKRPIVIINRGETKGDSRATVKLDAGASETLAALAERLLG</sequence>
<dbReference type="SUPFAM" id="SSF52467">
    <property type="entry name" value="DHS-like NAD/FAD-binding domain"/>
    <property type="match status" value="1"/>
</dbReference>
<evidence type="ECO:0000256" key="1">
    <source>
        <dbReference type="ARBA" id="ARBA00012928"/>
    </source>
</evidence>
<accession>A0A3L6ZY33</accession>
<dbReference type="EMBL" id="RCUV01000005">
    <property type="protein sequence ID" value="RLP72615.1"/>
    <property type="molecule type" value="Genomic_DNA"/>
</dbReference>
<feature type="binding site" evidence="4">
    <location>
        <position position="183"/>
    </location>
    <ligand>
        <name>Zn(2+)</name>
        <dbReference type="ChEBI" id="CHEBI:29105"/>
    </ligand>
</feature>
<dbReference type="InterPro" id="IPR029035">
    <property type="entry name" value="DHS-like_NAD/FAD-binding_dom"/>
</dbReference>
<evidence type="ECO:0000256" key="2">
    <source>
        <dbReference type="ARBA" id="ARBA00022679"/>
    </source>
</evidence>
<dbReference type="EC" id="2.3.1.286" evidence="1"/>
<feature type="domain" description="Deacetylase sirtuin-type" evidence="5">
    <location>
        <begin position="6"/>
        <end position="280"/>
    </location>
</feature>
<dbReference type="InterPro" id="IPR026590">
    <property type="entry name" value="Ssirtuin_cat_dom"/>
</dbReference>
<proteinExistence type="predicted"/>
<evidence type="ECO:0000256" key="4">
    <source>
        <dbReference type="PROSITE-ProRule" id="PRU00236"/>
    </source>
</evidence>